<comment type="subcellular location">
    <subcellularLocation>
        <location evidence="2">Nucleus</location>
    </subcellularLocation>
</comment>
<dbReference type="InterPro" id="IPR008918">
    <property type="entry name" value="HhH2"/>
</dbReference>
<dbReference type="InterPro" id="IPR037315">
    <property type="entry name" value="EXO1_H3TH"/>
</dbReference>
<keyword evidence="9" id="KW-0460">Magnesium</keyword>
<dbReference type="Pfam" id="PF00867">
    <property type="entry name" value="XPG_I"/>
    <property type="match status" value="1"/>
</dbReference>
<feature type="compositionally biased region" description="Polar residues" evidence="14">
    <location>
        <begin position="488"/>
        <end position="498"/>
    </location>
</feature>
<dbReference type="CDD" id="cd09857">
    <property type="entry name" value="PIN_EXO1"/>
    <property type="match status" value="1"/>
</dbReference>
<evidence type="ECO:0000256" key="10">
    <source>
        <dbReference type="ARBA" id="ARBA00022881"/>
    </source>
</evidence>
<feature type="domain" description="XPG N-terminal" evidence="16">
    <location>
        <begin position="1"/>
        <end position="100"/>
    </location>
</feature>
<feature type="region of interest" description="Disordered" evidence="14">
    <location>
        <begin position="452"/>
        <end position="545"/>
    </location>
</feature>
<dbReference type="GO" id="GO:0017108">
    <property type="term" value="F:5'-flap endonuclease activity"/>
    <property type="evidence" value="ECO:0007669"/>
    <property type="project" value="TreeGrafter"/>
</dbReference>
<dbReference type="InterPro" id="IPR044752">
    <property type="entry name" value="PIN-like_EXO1"/>
</dbReference>
<evidence type="ECO:0000256" key="5">
    <source>
        <dbReference type="ARBA" id="ARBA00022723"/>
    </source>
</evidence>
<evidence type="ECO:0000259" key="16">
    <source>
        <dbReference type="SMART" id="SM00485"/>
    </source>
</evidence>
<dbReference type="InterPro" id="IPR036279">
    <property type="entry name" value="5-3_exonuclease_C_sf"/>
</dbReference>
<feature type="domain" description="XPG-I" evidence="15">
    <location>
        <begin position="139"/>
        <end position="210"/>
    </location>
</feature>
<evidence type="ECO:0000256" key="13">
    <source>
        <dbReference type="ARBA" id="ARBA00023242"/>
    </source>
</evidence>
<evidence type="ECO:0000256" key="12">
    <source>
        <dbReference type="ARBA" id="ARBA00023204"/>
    </source>
</evidence>
<evidence type="ECO:0000256" key="3">
    <source>
        <dbReference type="ARBA" id="ARBA00010563"/>
    </source>
</evidence>
<keyword evidence="4" id="KW-0540">Nuclease</keyword>
<dbReference type="OrthoDB" id="26491at2759"/>
<dbReference type="PANTHER" id="PTHR11081">
    <property type="entry name" value="FLAP ENDONUCLEASE FAMILY MEMBER"/>
    <property type="match status" value="1"/>
</dbReference>
<protein>
    <submittedName>
        <fullName evidence="17">LAQU0S10e01288g1_1</fullName>
    </submittedName>
</protein>
<evidence type="ECO:0000256" key="6">
    <source>
        <dbReference type="ARBA" id="ARBA00022763"/>
    </source>
</evidence>
<dbReference type="SMART" id="SM00485">
    <property type="entry name" value="XPGN"/>
    <property type="match status" value="1"/>
</dbReference>
<evidence type="ECO:0000256" key="1">
    <source>
        <dbReference type="ARBA" id="ARBA00001946"/>
    </source>
</evidence>
<sequence length="652" mass="72811">MGIQGLLPQLKPIQQPITLIRYEGQTLAIDGYAWLHRAAHSCAEELALGRPTSKYLEFFIKRLNMLRNRFNINPYLVFDGDAIMVKKDTELKRKQKRTENKERALALWKAGDKRQAYDYFQKCVDVTPEMAKCVIEYCQVQNIKYVVAPFEADAQMVYLEKKGLVQGIISEDSDLLIFGCRKLITKLTDHGEGIEICRDDFPRLPSKFPLSQLCPEEIRTMVCLSGCDYTAGIPKIGLLTAMKLVRKHKTMDNIIKSLQREGKFTVPKDFLAEYQLATFAFQFQRVYCPESGTMTTLSEIPDELRSCQALFNCIGRVISKTEHTKGAIADDSEVDHHLHGRIAAGELCPYNFQRVLVNRERKLQLTTKSEPIIGKPSVSQTGSIDTFFSKTASVSVSSTSTGVTTQMRVAIKKQEEKQMENERKMTSTVERRKLSRRDTPVVAGVGMSRYFGKTEDLPSEQNKNATTSAMRTPTPVEPTISPRLSDLAKSTSGSNSVLCGNEGLGSQDEEATDIPSSLLSTEVPSSMVPTQVDLESSPFSEEDSEVLSEIEDTAKFDRNEKAPNKRHCRSIADLRESFSYHRAPLQDKSVNVASGNGALHNSKGEKNQFAAGKVPSLGTKRPRHYVASPSSATAPRQATRTLSLSDFIYRGQ</sequence>
<evidence type="ECO:0000256" key="14">
    <source>
        <dbReference type="SAM" id="MobiDB-lite"/>
    </source>
</evidence>
<evidence type="ECO:0000313" key="17">
    <source>
        <dbReference type="EMBL" id="CUS23477.1"/>
    </source>
</evidence>
<keyword evidence="6" id="KW-0227">DNA damage</keyword>
<gene>
    <name evidence="17" type="ORF">LAQU0_S10e01288g</name>
</gene>
<dbReference type="InterPro" id="IPR029060">
    <property type="entry name" value="PIN-like_dom_sf"/>
</dbReference>
<accession>A0A0P1KU38</accession>
<evidence type="ECO:0000256" key="4">
    <source>
        <dbReference type="ARBA" id="ARBA00022722"/>
    </source>
</evidence>
<comment type="cofactor">
    <cofactor evidence="1">
        <name>Mg(2+)</name>
        <dbReference type="ChEBI" id="CHEBI:18420"/>
    </cofactor>
</comment>
<keyword evidence="7" id="KW-0378">Hydrolase</keyword>
<dbReference type="CDD" id="cd09908">
    <property type="entry name" value="H3TH_EXO1"/>
    <property type="match status" value="1"/>
</dbReference>
<dbReference type="GO" id="GO:0003677">
    <property type="term" value="F:DNA binding"/>
    <property type="evidence" value="ECO:0007669"/>
    <property type="project" value="UniProtKB-KW"/>
</dbReference>
<dbReference type="InterPro" id="IPR006084">
    <property type="entry name" value="XPG/Rad2"/>
</dbReference>
<feature type="compositionally biased region" description="Polar residues" evidence="14">
    <location>
        <begin position="459"/>
        <end position="471"/>
    </location>
</feature>
<keyword evidence="10" id="KW-0267">Excision nuclease</keyword>
<keyword evidence="13" id="KW-0539">Nucleus</keyword>
<keyword evidence="12" id="KW-0234">DNA repair</keyword>
<dbReference type="Gene3D" id="3.40.50.1010">
    <property type="entry name" value="5'-nuclease"/>
    <property type="match status" value="1"/>
</dbReference>
<evidence type="ECO:0000313" key="18">
    <source>
        <dbReference type="Proteomes" id="UP000236544"/>
    </source>
</evidence>
<dbReference type="SUPFAM" id="SSF88723">
    <property type="entry name" value="PIN domain-like"/>
    <property type="match status" value="1"/>
</dbReference>
<dbReference type="GO" id="GO:0006281">
    <property type="term" value="P:DNA repair"/>
    <property type="evidence" value="ECO:0007669"/>
    <property type="project" value="UniProtKB-KW"/>
</dbReference>
<evidence type="ECO:0000256" key="7">
    <source>
        <dbReference type="ARBA" id="ARBA00022801"/>
    </source>
</evidence>
<keyword evidence="18" id="KW-1185">Reference proteome</keyword>
<feature type="compositionally biased region" description="Polar residues" evidence="14">
    <location>
        <begin position="628"/>
        <end position="639"/>
    </location>
</feature>
<feature type="region of interest" description="Disordered" evidence="14">
    <location>
        <begin position="599"/>
        <end position="639"/>
    </location>
</feature>
<dbReference type="InterPro" id="IPR006086">
    <property type="entry name" value="XPG-I_dom"/>
</dbReference>
<dbReference type="Pfam" id="PF00752">
    <property type="entry name" value="XPG_N"/>
    <property type="match status" value="1"/>
</dbReference>
<dbReference type="Gene3D" id="1.10.150.20">
    <property type="entry name" value="5' to 3' exonuclease, C-terminal subdomain"/>
    <property type="match status" value="1"/>
</dbReference>
<comment type="similarity">
    <text evidence="3">Belongs to the XPG/RAD2 endonuclease family. EXO1 subfamily.</text>
</comment>
<evidence type="ECO:0000256" key="8">
    <source>
        <dbReference type="ARBA" id="ARBA00022839"/>
    </source>
</evidence>
<dbReference type="GO" id="GO:0035312">
    <property type="term" value="F:5'-3' DNA exonuclease activity"/>
    <property type="evidence" value="ECO:0007669"/>
    <property type="project" value="InterPro"/>
</dbReference>
<organism evidence="17 18">
    <name type="scientific">Lachancea quebecensis</name>
    <dbReference type="NCBI Taxonomy" id="1654605"/>
    <lineage>
        <taxon>Eukaryota</taxon>
        <taxon>Fungi</taxon>
        <taxon>Dikarya</taxon>
        <taxon>Ascomycota</taxon>
        <taxon>Saccharomycotina</taxon>
        <taxon>Saccharomycetes</taxon>
        <taxon>Saccharomycetales</taxon>
        <taxon>Saccharomycetaceae</taxon>
        <taxon>Lachancea</taxon>
    </lineage>
</organism>
<dbReference type="GO" id="GO:0046872">
    <property type="term" value="F:metal ion binding"/>
    <property type="evidence" value="ECO:0007669"/>
    <property type="project" value="UniProtKB-KW"/>
</dbReference>
<dbReference type="SMART" id="SM00279">
    <property type="entry name" value="HhH2"/>
    <property type="match status" value="1"/>
</dbReference>
<dbReference type="PANTHER" id="PTHR11081:SF65">
    <property type="entry name" value="DNA DAMAGE-INDUCIBLE PROTEIN DIN7-RELATED"/>
    <property type="match status" value="1"/>
</dbReference>
<keyword evidence="5" id="KW-0479">Metal-binding</keyword>
<feature type="region of interest" description="Disordered" evidence="14">
    <location>
        <begin position="416"/>
        <end position="436"/>
    </location>
</feature>
<dbReference type="PRINTS" id="PR00853">
    <property type="entry name" value="XPGRADSUPER"/>
</dbReference>
<dbReference type="GO" id="GO:0005634">
    <property type="term" value="C:nucleus"/>
    <property type="evidence" value="ECO:0007669"/>
    <property type="project" value="UniProtKB-SubCell"/>
</dbReference>
<dbReference type="Proteomes" id="UP000236544">
    <property type="component" value="Unassembled WGS sequence"/>
</dbReference>
<dbReference type="FunFam" id="1.10.150.20:FF:000011">
    <property type="entry name" value="exonuclease 1"/>
    <property type="match status" value="1"/>
</dbReference>
<evidence type="ECO:0000256" key="11">
    <source>
        <dbReference type="ARBA" id="ARBA00023125"/>
    </source>
</evidence>
<keyword evidence="11" id="KW-0238">DNA-binding</keyword>
<proteinExistence type="inferred from homology"/>
<dbReference type="InterPro" id="IPR006085">
    <property type="entry name" value="XPG_DNA_repair_N"/>
</dbReference>
<evidence type="ECO:0000256" key="2">
    <source>
        <dbReference type="ARBA" id="ARBA00004123"/>
    </source>
</evidence>
<dbReference type="SUPFAM" id="SSF47807">
    <property type="entry name" value="5' to 3' exonuclease, C-terminal subdomain"/>
    <property type="match status" value="1"/>
</dbReference>
<feature type="compositionally biased region" description="Polar residues" evidence="14">
    <location>
        <begin position="514"/>
        <end position="539"/>
    </location>
</feature>
<name>A0A0P1KU38_9SACH</name>
<dbReference type="FunFam" id="3.40.50.1010:FF:000002">
    <property type="entry name" value="Exonuclease 1, putative"/>
    <property type="match status" value="1"/>
</dbReference>
<dbReference type="AlphaFoldDB" id="A0A0P1KU38"/>
<evidence type="ECO:0000259" key="15">
    <source>
        <dbReference type="SMART" id="SM00484"/>
    </source>
</evidence>
<dbReference type="EMBL" id="LN890547">
    <property type="protein sequence ID" value="CUS23477.1"/>
    <property type="molecule type" value="Genomic_DNA"/>
</dbReference>
<dbReference type="SMART" id="SM00484">
    <property type="entry name" value="XPGI"/>
    <property type="match status" value="1"/>
</dbReference>
<reference evidence="18" key="1">
    <citation type="submission" date="2015-10" db="EMBL/GenBank/DDBJ databases">
        <authorList>
            <person name="Devillers H."/>
        </authorList>
    </citation>
    <scope>NUCLEOTIDE SEQUENCE [LARGE SCALE GENOMIC DNA]</scope>
</reference>
<keyword evidence="8" id="KW-0269">Exonuclease</keyword>
<evidence type="ECO:0000256" key="9">
    <source>
        <dbReference type="ARBA" id="ARBA00022842"/>
    </source>
</evidence>